<dbReference type="PANTHER" id="PTHR37485:SF1">
    <property type="entry name" value="CELL DIVISION PROTEIN FTSB"/>
    <property type="match status" value="1"/>
</dbReference>
<evidence type="ECO:0000313" key="8">
    <source>
        <dbReference type="EMBL" id="BCN93415.1"/>
    </source>
</evidence>
<gene>
    <name evidence="7" type="primary">ftsB</name>
    <name evidence="8" type="ORF">THMIRHAM_12000</name>
</gene>
<keyword evidence="9" id="KW-1185">Reference proteome</keyword>
<evidence type="ECO:0000256" key="5">
    <source>
        <dbReference type="ARBA" id="ARBA00023136"/>
    </source>
</evidence>
<feature type="topological domain" description="Cytoplasmic" evidence="7">
    <location>
        <begin position="1"/>
        <end position="3"/>
    </location>
</feature>
<name>A0ABM7MDF2_9GAMM</name>
<keyword evidence="1 7" id="KW-1003">Cell membrane</keyword>
<dbReference type="HAMAP" id="MF_00599">
    <property type="entry name" value="FtsB"/>
    <property type="match status" value="1"/>
</dbReference>
<keyword evidence="6 7" id="KW-0131">Cell cycle</keyword>
<keyword evidence="2 7" id="KW-0132">Cell division</keyword>
<evidence type="ECO:0000256" key="1">
    <source>
        <dbReference type="ARBA" id="ARBA00022475"/>
    </source>
</evidence>
<keyword evidence="3 7" id="KW-0812">Transmembrane</keyword>
<dbReference type="RefSeq" id="WP_237260525.1">
    <property type="nucleotide sequence ID" value="NZ_AP024202.1"/>
</dbReference>
<keyword evidence="7" id="KW-0997">Cell inner membrane</keyword>
<comment type="similarity">
    <text evidence="7">Belongs to the FtsB family.</text>
</comment>
<comment type="function">
    <text evidence="7">Essential cell division protein. May link together the upstream cell division proteins, which are predominantly cytoplasmic, with the downstream cell division proteins, which are predominantly periplasmic.</text>
</comment>
<dbReference type="Proteomes" id="UP001054820">
    <property type="component" value="Chromosome"/>
</dbReference>
<evidence type="ECO:0000256" key="2">
    <source>
        <dbReference type="ARBA" id="ARBA00022618"/>
    </source>
</evidence>
<sequence length="111" mass="12309">MKKLYLALAVLIVILQARLLSSEGGLGELFSLQEQLKTLETSLEEQRLVNARLAEEIKSLQTNPSAIETLARQNLGMVKKDEVFVQVIELKSEESSLHKTEDSAISEQAGQ</sequence>
<feature type="topological domain" description="Periplasmic" evidence="7">
    <location>
        <begin position="22"/>
        <end position="111"/>
    </location>
</feature>
<comment type="subcellular location">
    <subcellularLocation>
        <location evidence="7">Cell inner membrane</location>
        <topology evidence="7">Single-pass type II membrane protein</topology>
    </subcellularLocation>
    <text evidence="7">Localizes to the division septum.</text>
</comment>
<evidence type="ECO:0000256" key="7">
    <source>
        <dbReference type="HAMAP-Rule" id="MF_00599"/>
    </source>
</evidence>
<proteinExistence type="inferred from homology"/>
<protein>
    <recommendedName>
        <fullName evidence="7">Cell division protein FtsB</fullName>
    </recommendedName>
</protein>
<dbReference type="InterPro" id="IPR023081">
    <property type="entry name" value="Cell_div_FtsB"/>
</dbReference>
<dbReference type="InterPro" id="IPR007060">
    <property type="entry name" value="FtsL/DivIC"/>
</dbReference>
<feature type="coiled-coil region" evidence="7">
    <location>
        <begin position="29"/>
        <end position="63"/>
    </location>
</feature>
<dbReference type="Pfam" id="PF04977">
    <property type="entry name" value="DivIC"/>
    <property type="match status" value="1"/>
</dbReference>
<dbReference type="PANTHER" id="PTHR37485">
    <property type="entry name" value="CELL DIVISION PROTEIN FTSB"/>
    <property type="match status" value="1"/>
</dbReference>
<evidence type="ECO:0000256" key="6">
    <source>
        <dbReference type="ARBA" id="ARBA00023306"/>
    </source>
</evidence>
<organism evidence="8 9">
    <name type="scientific">Thiomicrorhabdus immobilis</name>
    <dbReference type="NCBI Taxonomy" id="2791037"/>
    <lineage>
        <taxon>Bacteria</taxon>
        <taxon>Pseudomonadati</taxon>
        <taxon>Pseudomonadota</taxon>
        <taxon>Gammaproteobacteria</taxon>
        <taxon>Thiotrichales</taxon>
        <taxon>Piscirickettsiaceae</taxon>
        <taxon>Thiomicrorhabdus</taxon>
    </lineage>
</organism>
<accession>A0ABM7MDF2</accession>
<evidence type="ECO:0000313" key="9">
    <source>
        <dbReference type="Proteomes" id="UP001054820"/>
    </source>
</evidence>
<reference evidence="8" key="1">
    <citation type="journal article" date="2022" name="Arch. Microbiol.">
        <title>Thiomicrorhabdus immobilis sp. nov., a mesophilic sulfur-oxidizing bacterium isolated from sediment of a brackish lake in northern Japan.</title>
        <authorList>
            <person name="Kojima H."/>
            <person name="Mochizuki J."/>
            <person name="Kanda M."/>
            <person name="Watanabe T."/>
            <person name="Fukui M."/>
        </authorList>
    </citation>
    <scope>NUCLEOTIDE SEQUENCE</scope>
    <source>
        <strain evidence="8">Am19</strain>
    </source>
</reference>
<keyword evidence="4 7" id="KW-1133">Transmembrane helix</keyword>
<comment type="subunit">
    <text evidence="7">Part of a complex composed of FtsB, FtsL and FtsQ.</text>
</comment>
<evidence type="ECO:0000256" key="4">
    <source>
        <dbReference type="ARBA" id="ARBA00022989"/>
    </source>
</evidence>
<keyword evidence="5 7" id="KW-0472">Membrane</keyword>
<evidence type="ECO:0000256" key="3">
    <source>
        <dbReference type="ARBA" id="ARBA00022692"/>
    </source>
</evidence>
<dbReference type="EMBL" id="AP024202">
    <property type="protein sequence ID" value="BCN93415.1"/>
    <property type="molecule type" value="Genomic_DNA"/>
</dbReference>
<keyword evidence="7" id="KW-0175">Coiled coil</keyword>